<proteinExistence type="predicted"/>
<dbReference type="EMBL" id="JAKOGI010000042">
    <property type="protein sequence ID" value="KAJ8447061.1"/>
    <property type="molecule type" value="Genomic_DNA"/>
</dbReference>
<sequence>MKEQMYNLRGRQLILVQNLFNHRVKRKSKTIVESRTINSYTFGGRLIHDGICLGDYEGYPAGRRNNLGVGKVTAPTVLRVGAPRNSSSSATISGTSPTGKRPFLLSTDLPGVEELVDAPSKDECLDELSKEEEEVPPEVELVLVEATSALDFDELGAE</sequence>
<organism evidence="2 3">
    <name type="scientific">Carnegiea gigantea</name>
    <dbReference type="NCBI Taxonomy" id="171969"/>
    <lineage>
        <taxon>Eukaryota</taxon>
        <taxon>Viridiplantae</taxon>
        <taxon>Streptophyta</taxon>
        <taxon>Embryophyta</taxon>
        <taxon>Tracheophyta</taxon>
        <taxon>Spermatophyta</taxon>
        <taxon>Magnoliopsida</taxon>
        <taxon>eudicotyledons</taxon>
        <taxon>Gunneridae</taxon>
        <taxon>Pentapetalae</taxon>
        <taxon>Caryophyllales</taxon>
        <taxon>Cactineae</taxon>
        <taxon>Cactaceae</taxon>
        <taxon>Cactoideae</taxon>
        <taxon>Echinocereeae</taxon>
        <taxon>Carnegiea</taxon>
    </lineage>
</organism>
<gene>
    <name evidence="2" type="ORF">Cgig2_025438</name>
</gene>
<comment type="caution">
    <text evidence="2">The sequence shown here is derived from an EMBL/GenBank/DDBJ whole genome shotgun (WGS) entry which is preliminary data.</text>
</comment>
<reference evidence="2" key="1">
    <citation type="submission" date="2022-04" db="EMBL/GenBank/DDBJ databases">
        <title>Carnegiea gigantea Genome sequencing and assembly v2.</title>
        <authorList>
            <person name="Copetti D."/>
            <person name="Sanderson M.J."/>
            <person name="Burquez A."/>
            <person name="Wojciechowski M.F."/>
        </authorList>
    </citation>
    <scope>NUCLEOTIDE SEQUENCE</scope>
    <source>
        <strain evidence="2">SGP5-SGP5p</strain>
        <tissue evidence="2">Aerial part</tissue>
    </source>
</reference>
<dbReference type="Proteomes" id="UP001153076">
    <property type="component" value="Unassembled WGS sequence"/>
</dbReference>
<feature type="compositionally biased region" description="Low complexity" evidence="1">
    <location>
        <begin position="86"/>
        <end position="98"/>
    </location>
</feature>
<protein>
    <submittedName>
        <fullName evidence="2">Uncharacterized protein</fullName>
    </submittedName>
</protein>
<feature type="region of interest" description="Disordered" evidence="1">
    <location>
        <begin position="81"/>
        <end position="104"/>
    </location>
</feature>
<dbReference type="AlphaFoldDB" id="A0A9Q1QMK4"/>
<evidence type="ECO:0000313" key="2">
    <source>
        <dbReference type="EMBL" id="KAJ8447061.1"/>
    </source>
</evidence>
<evidence type="ECO:0000313" key="3">
    <source>
        <dbReference type="Proteomes" id="UP001153076"/>
    </source>
</evidence>
<name>A0A9Q1QMK4_9CARY</name>
<evidence type="ECO:0000256" key="1">
    <source>
        <dbReference type="SAM" id="MobiDB-lite"/>
    </source>
</evidence>
<keyword evidence="3" id="KW-1185">Reference proteome</keyword>
<accession>A0A9Q1QMK4</accession>